<dbReference type="Proteomes" id="UP000363590">
    <property type="component" value="Chromosome"/>
</dbReference>
<dbReference type="SUPFAM" id="SSF51658">
    <property type="entry name" value="Xylose isomerase-like"/>
    <property type="match status" value="1"/>
</dbReference>
<reference evidence="2 3" key="1">
    <citation type="submission" date="2019-10" db="EMBL/GenBank/DDBJ databases">
        <authorList>
            <person name="Wang R."/>
        </authorList>
    </citation>
    <scope>NUCLEOTIDE SEQUENCE [LARGE SCALE GENOMIC DNA]</scope>
    <source>
        <strain evidence="2 3">ATCC 19377</strain>
    </source>
</reference>
<gene>
    <name evidence="2" type="ORF">GCD22_00082</name>
</gene>
<dbReference type="Gene3D" id="3.20.20.150">
    <property type="entry name" value="Divalent-metal-dependent TIM barrel enzymes"/>
    <property type="match status" value="1"/>
</dbReference>
<protein>
    <recommendedName>
        <fullName evidence="1">UPF0276 protein GCD22_00082</fullName>
    </recommendedName>
</protein>
<dbReference type="InterPro" id="IPR007801">
    <property type="entry name" value="MbnB/TglH/ChrH"/>
</dbReference>
<dbReference type="PANTHER" id="PTHR42194">
    <property type="entry name" value="UPF0276 PROTEIN HI_1600"/>
    <property type="match status" value="1"/>
</dbReference>
<dbReference type="HAMAP" id="MF_00697">
    <property type="entry name" value="UPF0276"/>
    <property type="match status" value="1"/>
</dbReference>
<comment type="similarity">
    <text evidence="1">Belongs to the UPF0276 family.</text>
</comment>
<evidence type="ECO:0000313" key="3">
    <source>
        <dbReference type="Proteomes" id="UP000363590"/>
    </source>
</evidence>
<dbReference type="KEGG" id="atx:GCD22_00082"/>
<dbReference type="NCBIfam" id="NF003818">
    <property type="entry name" value="PRK05409.1"/>
    <property type="match status" value="1"/>
</dbReference>
<dbReference type="EMBL" id="CP045571">
    <property type="protein sequence ID" value="QFX94639.1"/>
    <property type="molecule type" value="Genomic_DNA"/>
</dbReference>
<dbReference type="PANTHER" id="PTHR42194:SF1">
    <property type="entry name" value="UPF0276 PROTEIN HI_1600"/>
    <property type="match status" value="1"/>
</dbReference>
<accession>A0A5P9XLS3</accession>
<name>A0A5P9XLS3_ACITH</name>
<dbReference type="InterPro" id="IPR036237">
    <property type="entry name" value="Xyl_isomerase-like_sf"/>
</dbReference>
<evidence type="ECO:0000313" key="2">
    <source>
        <dbReference type="EMBL" id="QFX94639.1"/>
    </source>
</evidence>
<organism evidence="2 3">
    <name type="scientific">Acidithiobacillus thiooxidans ATCC 19377</name>
    <dbReference type="NCBI Taxonomy" id="637390"/>
    <lineage>
        <taxon>Bacteria</taxon>
        <taxon>Pseudomonadati</taxon>
        <taxon>Pseudomonadota</taxon>
        <taxon>Acidithiobacillia</taxon>
        <taxon>Acidithiobacillales</taxon>
        <taxon>Acidithiobacillaceae</taxon>
        <taxon>Acidithiobacillus</taxon>
    </lineage>
</organism>
<sequence length="311" mass="35262">MQNAEKTIFEHFGSQENKFMIQDTTANHTSSLSNGEIPVDAGIGLRACHYPDFQSGKPPTAWVEAHSENLFAAGGLPHRVMQQVRRHYPLSLHGVGLSLGSMDPLNKEHLQQLQQVISRYEPGLVSEHLCWVASEGRYLHDLLPIPYTEDMLQHVSDRIDQVQNVLRRQILIENVSAYLHFADDQMTEWAFLNALVRRTGCGLLLDINNLYVSSRNLGIHSDEYLVNLKADAVQEIHLAGFSVETALGQEVLIDTHSQAVWPEVWSLYRRALHILGRRVPTLIEWDTNIPPLDVLLSEAQKAQYILENIHE</sequence>
<dbReference type="AlphaFoldDB" id="A0A5P9XLS3"/>
<proteinExistence type="inferred from homology"/>
<evidence type="ECO:0000256" key="1">
    <source>
        <dbReference type="HAMAP-Rule" id="MF_00697"/>
    </source>
</evidence>
<dbReference type="Pfam" id="PF05114">
    <property type="entry name" value="MbnB_TglH_ChrH"/>
    <property type="match status" value="1"/>
</dbReference>